<gene>
    <name evidence="3" type="ORF">BZL29_4281</name>
    <name evidence="2" type="ORF">BZL30_6242</name>
</gene>
<evidence type="ECO:0000259" key="1">
    <source>
        <dbReference type="Pfam" id="PF00934"/>
    </source>
</evidence>
<dbReference type="EMBL" id="MVBN01000004">
    <property type="protein sequence ID" value="OOK74665.1"/>
    <property type="molecule type" value="Genomic_DNA"/>
</dbReference>
<dbReference type="EMBL" id="MVBM01000006">
    <property type="protein sequence ID" value="OOK70335.1"/>
    <property type="molecule type" value="Genomic_DNA"/>
</dbReference>
<dbReference type="InterPro" id="IPR038332">
    <property type="entry name" value="PPE_sf"/>
</dbReference>
<name>A0A1V3WTU1_MYCKA</name>
<evidence type="ECO:0000313" key="3">
    <source>
        <dbReference type="EMBL" id="OOK74665.1"/>
    </source>
</evidence>
<evidence type="ECO:0000313" key="4">
    <source>
        <dbReference type="Proteomes" id="UP000188532"/>
    </source>
</evidence>
<organism evidence="2 5">
    <name type="scientific">Mycobacterium kansasii</name>
    <dbReference type="NCBI Taxonomy" id="1768"/>
    <lineage>
        <taxon>Bacteria</taxon>
        <taxon>Bacillati</taxon>
        <taxon>Actinomycetota</taxon>
        <taxon>Actinomycetes</taxon>
        <taxon>Mycobacteriales</taxon>
        <taxon>Mycobacteriaceae</taxon>
        <taxon>Mycobacterium</taxon>
    </lineage>
</organism>
<dbReference type="Proteomes" id="UP000189229">
    <property type="component" value="Unassembled WGS sequence"/>
</dbReference>
<dbReference type="Proteomes" id="UP000188532">
    <property type="component" value="Unassembled WGS sequence"/>
</dbReference>
<evidence type="ECO:0000313" key="2">
    <source>
        <dbReference type="EMBL" id="OOK70335.1"/>
    </source>
</evidence>
<sequence>MSYVVVASELLTATAVDLSALGSSLNAANFAAAASTTAVAAAGMDEVSTAIASLFSGHAQVYQELGRQAAVFHAQFVDALTRAGASYASAEAVSATPLQLLEQQVLGLINAPAQAILGRPLIGNGADGRRPERPVLPVGCCTATAATARPG</sequence>
<comment type="caution">
    <text evidence="2">The sequence shown here is derived from an EMBL/GenBank/DDBJ whole genome shotgun (WGS) entry which is preliminary data.</text>
</comment>
<dbReference type="InterPro" id="IPR000084">
    <property type="entry name" value="PE-PGRS_N"/>
</dbReference>
<evidence type="ECO:0000313" key="5">
    <source>
        <dbReference type="Proteomes" id="UP000189229"/>
    </source>
</evidence>
<dbReference type="Pfam" id="PF00934">
    <property type="entry name" value="PE"/>
    <property type="match status" value="1"/>
</dbReference>
<feature type="domain" description="PE" evidence="1">
    <location>
        <begin position="4"/>
        <end position="93"/>
    </location>
</feature>
<protein>
    <submittedName>
        <fullName evidence="2">PE family protein</fullName>
    </submittedName>
</protein>
<dbReference type="SUPFAM" id="SSF140459">
    <property type="entry name" value="PE/PPE dimer-like"/>
    <property type="match status" value="1"/>
</dbReference>
<dbReference type="AlphaFoldDB" id="A0A1V3WTU1"/>
<reference evidence="4 5" key="1">
    <citation type="submission" date="2017-02" db="EMBL/GenBank/DDBJ databases">
        <title>Complete genome sequences of Mycobacterium kansasii strains isolated from rhesus macaques.</title>
        <authorList>
            <person name="Panda A."/>
            <person name="Nagaraj S."/>
            <person name="Zhao X."/>
            <person name="Tettelin H."/>
            <person name="Detolla L.J."/>
        </authorList>
    </citation>
    <scope>NUCLEOTIDE SEQUENCE [LARGE SCALE GENOMIC DNA]</scope>
    <source>
        <strain evidence="3 4">11-3469</strain>
        <strain evidence="2 5">11-3813</strain>
    </source>
</reference>
<dbReference type="STRING" id="1768.B1T50_10115"/>
<accession>A0A1V3WTU1</accession>
<dbReference type="Gene3D" id="1.10.287.850">
    <property type="entry name" value="HP0062-like domain"/>
    <property type="match status" value="1"/>
</dbReference>
<proteinExistence type="predicted"/>